<dbReference type="AlphaFoldDB" id="A0A5E4E711"/>
<evidence type="ECO:0000313" key="4">
    <source>
        <dbReference type="Proteomes" id="UP000327085"/>
    </source>
</evidence>
<keyword evidence="2" id="KW-0472">Membrane</keyword>
<dbReference type="PANTHER" id="PTHR34575:SF6">
    <property type="entry name" value="EXPRESSED PROTEIN"/>
    <property type="match status" value="1"/>
</dbReference>
<accession>A0A5E4E711</accession>
<name>A0A5E4E711_PRUDU</name>
<feature type="transmembrane region" description="Helical" evidence="2">
    <location>
        <begin position="121"/>
        <end position="145"/>
    </location>
</feature>
<feature type="transmembrane region" description="Helical" evidence="2">
    <location>
        <begin position="88"/>
        <end position="109"/>
    </location>
</feature>
<dbReference type="InterPro" id="IPR021855">
    <property type="entry name" value="PAM68-like"/>
</dbReference>
<dbReference type="FunCoup" id="A0A5E4E711">
    <property type="interactions" value="606"/>
</dbReference>
<organism evidence="3 4">
    <name type="scientific">Prunus dulcis</name>
    <name type="common">Almond</name>
    <name type="synonym">Amygdalus dulcis</name>
    <dbReference type="NCBI Taxonomy" id="3755"/>
    <lineage>
        <taxon>Eukaryota</taxon>
        <taxon>Viridiplantae</taxon>
        <taxon>Streptophyta</taxon>
        <taxon>Embryophyta</taxon>
        <taxon>Tracheophyta</taxon>
        <taxon>Spermatophyta</taxon>
        <taxon>Magnoliopsida</taxon>
        <taxon>eudicotyledons</taxon>
        <taxon>Gunneridae</taxon>
        <taxon>Pentapetalae</taxon>
        <taxon>rosids</taxon>
        <taxon>fabids</taxon>
        <taxon>Rosales</taxon>
        <taxon>Rosaceae</taxon>
        <taxon>Amygdaloideae</taxon>
        <taxon>Amygdaleae</taxon>
        <taxon>Prunus</taxon>
    </lineage>
</organism>
<dbReference type="PANTHER" id="PTHR34575">
    <property type="entry name" value="PROTEIN PAM68, CHLOROPLASTIC"/>
    <property type="match status" value="1"/>
</dbReference>
<gene>
    <name evidence="3" type="ORF">ALMOND_2B014470</name>
</gene>
<evidence type="ECO:0000256" key="1">
    <source>
        <dbReference type="SAM" id="MobiDB-lite"/>
    </source>
</evidence>
<dbReference type="Pfam" id="PF11947">
    <property type="entry name" value="DUF3464"/>
    <property type="match status" value="1"/>
</dbReference>
<dbReference type="Proteomes" id="UP000327085">
    <property type="component" value="Chromosome 2"/>
</dbReference>
<feature type="region of interest" description="Disordered" evidence="1">
    <location>
        <begin position="50"/>
        <end position="76"/>
    </location>
</feature>
<keyword evidence="2" id="KW-0812">Transmembrane</keyword>
<evidence type="ECO:0000256" key="2">
    <source>
        <dbReference type="SAM" id="Phobius"/>
    </source>
</evidence>
<dbReference type="EMBL" id="CABIKO010000003">
    <property type="protein sequence ID" value="VVA11182.1"/>
    <property type="molecule type" value="Genomic_DNA"/>
</dbReference>
<keyword evidence="2" id="KW-1133">Transmembrane helix</keyword>
<proteinExistence type="predicted"/>
<sequence length="184" mass="20646">MKTLVFSSQPSLYLASKCSPWNPKRRTFNPTTLQNQKHNKRTYKMHANAKGFGSAPASTKEKPTSQNSNKNDQDGDEEIPQAVFERMLVRIVASVGLPMAMGFALLNVFEVIKEKHLWEVPLWLPFLTTLLTFGSSTLGIAYGALSTSWDAEKKGSILGFEEAQSNWVEMWSEEDENNSKKNDG</sequence>
<dbReference type="InParanoid" id="A0A5E4E711"/>
<evidence type="ECO:0000313" key="3">
    <source>
        <dbReference type="EMBL" id="VVA11182.1"/>
    </source>
</evidence>
<reference evidence="4" key="1">
    <citation type="journal article" date="2020" name="Plant J.">
        <title>Transposons played a major role in the diversification between the closely related almond and peach genomes: results from the almond genome sequence.</title>
        <authorList>
            <person name="Alioto T."/>
            <person name="Alexiou K.G."/>
            <person name="Bardil A."/>
            <person name="Barteri F."/>
            <person name="Castanera R."/>
            <person name="Cruz F."/>
            <person name="Dhingra A."/>
            <person name="Duval H."/>
            <person name="Fernandez I Marti A."/>
            <person name="Frias L."/>
            <person name="Galan B."/>
            <person name="Garcia J.L."/>
            <person name="Howad W."/>
            <person name="Gomez-Garrido J."/>
            <person name="Gut M."/>
            <person name="Julca I."/>
            <person name="Morata J."/>
            <person name="Puigdomenech P."/>
            <person name="Ribeca P."/>
            <person name="Rubio Cabetas M.J."/>
            <person name="Vlasova A."/>
            <person name="Wirthensohn M."/>
            <person name="Garcia-Mas J."/>
            <person name="Gabaldon T."/>
            <person name="Casacuberta J.M."/>
            <person name="Arus P."/>
        </authorList>
    </citation>
    <scope>NUCLEOTIDE SEQUENCE [LARGE SCALE GENOMIC DNA]</scope>
    <source>
        <strain evidence="4">cv. Texas</strain>
    </source>
</reference>
<dbReference type="Gramene" id="VVA11182">
    <property type="protein sequence ID" value="VVA11182"/>
    <property type="gene ID" value="Prudul26B014470"/>
</dbReference>
<protein>
    <submittedName>
        <fullName evidence="3">PREDICTED: DUF3464 domain-containing</fullName>
    </submittedName>
</protein>
<dbReference type="OMA" id="GIFSTSW"/>